<dbReference type="EMBL" id="JACGWN010000013">
    <property type="protein sequence ID" value="KAL0410136.1"/>
    <property type="molecule type" value="Genomic_DNA"/>
</dbReference>
<dbReference type="GO" id="GO:0051213">
    <property type="term" value="F:dioxygenase activity"/>
    <property type="evidence" value="ECO:0007669"/>
    <property type="project" value="UniProtKB-KW"/>
</dbReference>
<reference evidence="2" key="1">
    <citation type="submission" date="2020-06" db="EMBL/GenBank/DDBJ databases">
        <authorList>
            <person name="Li T."/>
            <person name="Hu X."/>
            <person name="Zhang T."/>
            <person name="Song X."/>
            <person name="Zhang H."/>
            <person name="Dai N."/>
            <person name="Sheng W."/>
            <person name="Hou X."/>
            <person name="Wei L."/>
        </authorList>
    </citation>
    <scope>NUCLEOTIDE SEQUENCE</scope>
    <source>
        <strain evidence="2">KEN1</strain>
        <tissue evidence="2">Leaf</tissue>
    </source>
</reference>
<gene>
    <name evidence="2" type="ORF">Slati_3603300</name>
</gene>
<evidence type="ECO:0000313" key="2">
    <source>
        <dbReference type="EMBL" id="KAL0410136.1"/>
    </source>
</evidence>
<name>A0AAW2TYR1_9LAMI</name>
<organism evidence="2">
    <name type="scientific">Sesamum latifolium</name>
    <dbReference type="NCBI Taxonomy" id="2727402"/>
    <lineage>
        <taxon>Eukaryota</taxon>
        <taxon>Viridiplantae</taxon>
        <taxon>Streptophyta</taxon>
        <taxon>Embryophyta</taxon>
        <taxon>Tracheophyta</taxon>
        <taxon>Spermatophyta</taxon>
        <taxon>Magnoliopsida</taxon>
        <taxon>eudicotyledons</taxon>
        <taxon>Gunneridae</taxon>
        <taxon>Pentapetalae</taxon>
        <taxon>asterids</taxon>
        <taxon>lamiids</taxon>
        <taxon>Lamiales</taxon>
        <taxon>Pedaliaceae</taxon>
        <taxon>Sesamum</taxon>
    </lineage>
</organism>
<keyword evidence="2" id="KW-0223">Dioxygenase</keyword>
<feature type="compositionally biased region" description="Basic residues" evidence="1">
    <location>
        <begin position="105"/>
        <end position="118"/>
    </location>
</feature>
<feature type="compositionally biased region" description="Polar residues" evidence="1">
    <location>
        <begin position="78"/>
        <end position="103"/>
    </location>
</feature>
<keyword evidence="2" id="KW-0560">Oxidoreductase</keyword>
<accession>A0AAW2TYR1</accession>
<dbReference type="AlphaFoldDB" id="A0AAW2TYR1"/>
<feature type="compositionally biased region" description="Low complexity" evidence="1">
    <location>
        <begin position="45"/>
        <end position="65"/>
    </location>
</feature>
<comment type="caution">
    <text evidence="2">The sequence shown here is derived from an EMBL/GenBank/DDBJ whole genome shotgun (WGS) entry which is preliminary data.</text>
</comment>
<proteinExistence type="predicted"/>
<feature type="compositionally biased region" description="Basic and acidic residues" evidence="1">
    <location>
        <begin position="7"/>
        <end position="19"/>
    </location>
</feature>
<reference evidence="2" key="2">
    <citation type="journal article" date="2024" name="Plant">
        <title>Genomic evolution and insights into agronomic trait innovations of Sesamum species.</title>
        <authorList>
            <person name="Miao H."/>
            <person name="Wang L."/>
            <person name="Qu L."/>
            <person name="Liu H."/>
            <person name="Sun Y."/>
            <person name="Le M."/>
            <person name="Wang Q."/>
            <person name="Wei S."/>
            <person name="Zheng Y."/>
            <person name="Lin W."/>
            <person name="Duan Y."/>
            <person name="Cao H."/>
            <person name="Xiong S."/>
            <person name="Wang X."/>
            <person name="Wei L."/>
            <person name="Li C."/>
            <person name="Ma Q."/>
            <person name="Ju M."/>
            <person name="Zhao R."/>
            <person name="Li G."/>
            <person name="Mu C."/>
            <person name="Tian Q."/>
            <person name="Mei H."/>
            <person name="Zhang T."/>
            <person name="Gao T."/>
            <person name="Zhang H."/>
        </authorList>
    </citation>
    <scope>NUCLEOTIDE SEQUENCE</scope>
    <source>
        <strain evidence="2">KEN1</strain>
    </source>
</reference>
<feature type="region of interest" description="Disordered" evidence="1">
    <location>
        <begin position="1"/>
        <end position="118"/>
    </location>
</feature>
<sequence>MANSEGSYDRMKEVQEFDQSKAGVKGLSDSGISTIPRIFIHPPESLSGLRNPSSSSIQIPSSTSPTPTPIPTHPKSSNKSGTQQKRGVSSKLSTTEYRLQLSTKPFRRLNHSTSSQRK</sequence>
<protein>
    <submittedName>
        <fullName evidence="2">DIBOA-glucoside dioxygenase BX6</fullName>
    </submittedName>
</protein>
<evidence type="ECO:0000256" key="1">
    <source>
        <dbReference type="SAM" id="MobiDB-lite"/>
    </source>
</evidence>